<dbReference type="HOGENOM" id="CLU_022800_1_1_9"/>
<dbReference type="InterPro" id="IPR052536">
    <property type="entry name" value="ABC-4_Integral_Memb_Prot"/>
</dbReference>
<dbReference type="STRING" id="195102.gene:10490114"/>
<feature type="transmembrane region" description="Helical" evidence="6">
    <location>
        <begin position="647"/>
        <end position="668"/>
    </location>
</feature>
<dbReference type="PANTHER" id="PTHR46795:SF3">
    <property type="entry name" value="ABC TRANSPORTER PERMEASE"/>
    <property type="match status" value="1"/>
</dbReference>
<feature type="transmembrane region" description="Helical" evidence="6">
    <location>
        <begin position="292"/>
        <end position="315"/>
    </location>
</feature>
<feature type="transmembrane region" description="Helical" evidence="6">
    <location>
        <begin position="207"/>
        <end position="227"/>
    </location>
</feature>
<reference evidence="8 9" key="1">
    <citation type="journal article" date="2002" name="Proc. Natl. Acad. Sci. U.S.A.">
        <title>Complete genome sequence of Clostridium perfringens, an anaerobic flesh-eater.</title>
        <authorList>
            <person name="Shimizu T."/>
            <person name="Ohtani K."/>
            <person name="Hirakawa H."/>
            <person name="Ohshima K."/>
            <person name="Yamashita A."/>
            <person name="Shiba T."/>
            <person name="Ogasawara N."/>
            <person name="Hattori M."/>
            <person name="Kuhara S."/>
            <person name="Hayashi H."/>
        </authorList>
    </citation>
    <scope>NUCLEOTIDE SEQUENCE [LARGE SCALE GENOMIC DNA]</scope>
    <source>
        <strain evidence="9">13 / Type A</strain>
    </source>
</reference>
<protein>
    <submittedName>
        <fullName evidence="8">Probable ABC transporter</fullName>
    </submittedName>
</protein>
<keyword evidence="3 6" id="KW-0812">Transmembrane</keyword>
<dbReference type="Proteomes" id="UP000000818">
    <property type="component" value="Chromosome"/>
</dbReference>
<dbReference type="EMBL" id="BA000016">
    <property type="protein sequence ID" value="BAB80557.1"/>
    <property type="molecule type" value="Genomic_DNA"/>
</dbReference>
<evidence type="ECO:0000256" key="6">
    <source>
        <dbReference type="PIRNR" id="PIRNR018968"/>
    </source>
</evidence>
<feature type="transmembrane region" description="Helical" evidence="6">
    <location>
        <begin position="116"/>
        <end position="145"/>
    </location>
</feature>
<organism evidence="8 9">
    <name type="scientific">Clostridium perfringens (strain 13 / Type A)</name>
    <dbReference type="NCBI Taxonomy" id="195102"/>
    <lineage>
        <taxon>Bacteria</taxon>
        <taxon>Bacillati</taxon>
        <taxon>Bacillota</taxon>
        <taxon>Clostridia</taxon>
        <taxon>Eubacteriales</taxon>
        <taxon>Clostridiaceae</taxon>
        <taxon>Clostridium</taxon>
    </lineage>
</organism>
<dbReference type="KEGG" id="cpe:CPE0851"/>
<feature type="domain" description="ABC3 transporter permease C-terminal" evidence="7">
    <location>
        <begin position="67"/>
        <end position="180"/>
    </location>
</feature>
<feature type="transmembrane region" description="Helical" evidence="6">
    <location>
        <begin position="239"/>
        <end position="265"/>
    </location>
</feature>
<dbReference type="AlphaFoldDB" id="Q8XM39"/>
<dbReference type="InterPro" id="IPR003838">
    <property type="entry name" value="ABC3_permease_C"/>
</dbReference>
<dbReference type="Pfam" id="PF02687">
    <property type="entry name" value="FtsX"/>
    <property type="match status" value="1"/>
</dbReference>
<proteinExistence type="inferred from homology"/>
<dbReference type="InterPro" id="IPR027022">
    <property type="entry name" value="ABC_permease_BceB-typ"/>
</dbReference>
<sequence length="684" mass="76266">MTGMYFKIALNNVRKSFKDYSIYFLTLTLGVCIFYAFNSIGDQKAFLELGKRQAEYIKVLQGLISGISVFISCVLGGLILYANNFLVKKRKKELGIYMTLGMGKNKISKILTYETALVGIISLVVGLGVGIIVSQGISAFASKLFEVSLSNYKFLLSTDAILKTVLYFGIIFILVMIFNTFVISKYKLIDMLTAAKKNEDIKIKNPILTAIIFFISLGLLGVAYKLVIKVGLNPTDRMFLVSIVLGILGTLLLFFSLAGFVLYVLQRNKNVYLKGLNIFVLRQMNSKINTNFLSMTVICLMLFLTISTLATGLSFKNALEKGLENTTPFDASATYYIDEDSKIKTAEESIKELGFKFNPEDKIVSYNEYKLEKTNLESLLNKNAEGKNIKDIVEAMTYKGTNAISISSYNDIRTLSGEKPVSLANNEVLISSNLGEVENTLKNILKNNEKIEIDGKEYKIANNALIGEGKVIKEAFESTGMTNNFFTLIVPDNIVSNLKPIANKININFPKNSNEEERVQKLFNEYRDGIVDLDKYGFVNGYTRERIYEENNGMTNIVLFIGIYLGIIFLISSTAVLALQQLSEASDSIDRYKSLRRIGVSQKMINKSIFTQVSIYFGLPLVVALVHSVVAIKVVNGFLTMFNKPDIGASSLVTTLIMVIVYGGYFYATYAGYKSTVKNALKQK</sequence>
<keyword evidence="4 6" id="KW-1133">Transmembrane helix</keyword>
<evidence type="ECO:0000313" key="8">
    <source>
        <dbReference type="EMBL" id="BAB80557.1"/>
    </source>
</evidence>
<keyword evidence="2 6" id="KW-1003">Cell membrane</keyword>
<gene>
    <name evidence="8" type="ordered locus">CPE0851</name>
</gene>
<dbReference type="GO" id="GO:0005886">
    <property type="term" value="C:plasma membrane"/>
    <property type="evidence" value="ECO:0007669"/>
    <property type="project" value="UniProtKB-SubCell"/>
</dbReference>
<dbReference type="GO" id="GO:0055085">
    <property type="term" value="P:transmembrane transport"/>
    <property type="evidence" value="ECO:0007669"/>
    <property type="project" value="UniProtKB-UniRule"/>
</dbReference>
<evidence type="ECO:0000256" key="4">
    <source>
        <dbReference type="ARBA" id="ARBA00022989"/>
    </source>
</evidence>
<evidence type="ECO:0000256" key="3">
    <source>
        <dbReference type="ARBA" id="ARBA00022692"/>
    </source>
</evidence>
<evidence type="ECO:0000259" key="7">
    <source>
        <dbReference type="Pfam" id="PF02687"/>
    </source>
</evidence>
<feature type="transmembrane region" description="Helical" evidence="6">
    <location>
        <begin position="60"/>
        <end position="82"/>
    </location>
</feature>
<accession>Q8XM39</accession>
<comment type="subcellular location">
    <subcellularLocation>
        <location evidence="1 6">Cell membrane</location>
        <topology evidence="1 6">Multi-pass membrane protein</topology>
    </subcellularLocation>
</comment>
<evidence type="ECO:0000256" key="2">
    <source>
        <dbReference type="ARBA" id="ARBA00022475"/>
    </source>
</evidence>
<feature type="transmembrane region" description="Helical" evidence="6">
    <location>
        <begin position="613"/>
        <end position="635"/>
    </location>
</feature>
<dbReference type="PIRSF" id="PIRSF018968">
    <property type="entry name" value="ABC_permease_BceB"/>
    <property type="match status" value="1"/>
</dbReference>
<dbReference type="PANTHER" id="PTHR46795">
    <property type="entry name" value="ABC TRANSPORTER PERMEASE-RELATED-RELATED"/>
    <property type="match status" value="1"/>
</dbReference>
<keyword evidence="5 6" id="KW-0472">Membrane</keyword>
<feature type="transmembrane region" description="Helical" evidence="6">
    <location>
        <begin position="165"/>
        <end position="186"/>
    </location>
</feature>
<feature type="transmembrane region" description="Helical" evidence="6">
    <location>
        <begin position="557"/>
        <end position="579"/>
    </location>
</feature>
<keyword evidence="6" id="KW-0813">Transport</keyword>
<evidence type="ECO:0000313" key="9">
    <source>
        <dbReference type="Proteomes" id="UP000000818"/>
    </source>
</evidence>
<evidence type="ECO:0000256" key="1">
    <source>
        <dbReference type="ARBA" id="ARBA00004651"/>
    </source>
</evidence>
<feature type="transmembrane region" description="Helical" evidence="6">
    <location>
        <begin position="20"/>
        <end position="40"/>
    </location>
</feature>
<evidence type="ECO:0000256" key="5">
    <source>
        <dbReference type="ARBA" id="ARBA00023136"/>
    </source>
</evidence>
<comment type="similarity">
    <text evidence="6">Belongs to the ABC-4 integral membrane protein family.</text>
</comment>
<name>Q8XM39_CLOPE</name>